<evidence type="ECO:0000313" key="3">
    <source>
        <dbReference type="Proteomes" id="UP000002669"/>
    </source>
</evidence>
<gene>
    <name evidence="2" type="ORF">MGYG_06716</name>
</gene>
<organism evidence="3">
    <name type="scientific">Arthroderma gypseum (strain ATCC MYA-4604 / CBS 118893)</name>
    <name type="common">Microsporum gypseum</name>
    <dbReference type="NCBI Taxonomy" id="535722"/>
    <lineage>
        <taxon>Eukaryota</taxon>
        <taxon>Fungi</taxon>
        <taxon>Dikarya</taxon>
        <taxon>Ascomycota</taxon>
        <taxon>Pezizomycotina</taxon>
        <taxon>Eurotiomycetes</taxon>
        <taxon>Eurotiomycetidae</taxon>
        <taxon>Onygenales</taxon>
        <taxon>Arthrodermataceae</taxon>
        <taxon>Nannizzia</taxon>
    </lineage>
</organism>
<dbReference type="AlphaFoldDB" id="E4V104"/>
<dbReference type="STRING" id="535722.E4V104"/>
<dbReference type="OMA" id="GCMPVMF"/>
<dbReference type="Proteomes" id="UP000002669">
    <property type="component" value="Unassembled WGS sequence"/>
</dbReference>
<dbReference type="EMBL" id="DS989827">
    <property type="protein sequence ID" value="EFR03719.1"/>
    <property type="molecule type" value="Genomic_DNA"/>
</dbReference>
<sequence length="495" mass="55420">MAFHRRASSIDTLRCTTPYIAFPPRGEPWESFCSRAMSTTSHAHPELSDSEEQQQQGLDQEQKRATRCPQRSWTTADDGNWSRYVADRAPFTLWDSSQQDFRYPTGPEKQWIMSTFSATGLTISWPEIFIETASPPTPVPLTVACVPCLFIPPGHPAQPLSADISYCDPRLPDPVPVQFHYSKWGRPSKQEYEVVFRKLSDIMNIRAINFVHSMIIIELRADDGREYERRSLPGRVANHLTLYHHNETPFWDLKVQGRERVIKPTGNLHDMTNYLSTELHSLCPGVRVESGTTSRHGGYLDLTMATTAGVLLRSCSEGQRLTVSNHGFPHSDDVYHPSSSPDGLCIGQITERFMALDVALVQLHPSTSFTNDEYFESQPPKRLVRSNEVPLNTWCTLDGMASGLIFLRVAGIQVVPPPQVPGIQVDFTRFQTENIYRYIGPAGAEVCAGVCGAPIVIDEDERGGVVGFFQLGERGADWALAPCLDELIDRGWTVV</sequence>
<proteinExistence type="predicted"/>
<evidence type="ECO:0000256" key="1">
    <source>
        <dbReference type="SAM" id="MobiDB-lite"/>
    </source>
</evidence>
<feature type="region of interest" description="Disordered" evidence="1">
    <location>
        <begin position="40"/>
        <end position="74"/>
    </location>
</feature>
<dbReference type="InParanoid" id="E4V104"/>
<protein>
    <submittedName>
        <fullName evidence="2">Uncharacterized protein</fullName>
    </submittedName>
</protein>
<dbReference type="VEuPathDB" id="FungiDB:MGYG_06716"/>
<reference evidence="3" key="1">
    <citation type="journal article" date="2012" name="MBio">
        <title>Comparative genome analysis of Trichophyton rubrum and related dermatophytes reveals candidate genes involved in infection.</title>
        <authorList>
            <person name="Martinez D.A."/>
            <person name="Oliver B.G."/>
            <person name="Graeser Y."/>
            <person name="Goldberg J.M."/>
            <person name="Li W."/>
            <person name="Martinez-Rossi N.M."/>
            <person name="Monod M."/>
            <person name="Shelest E."/>
            <person name="Barton R.C."/>
            <person name="Birch E."/>
            <person name="Brakhage A.A."/>
            <person name="Chen Z."/>
            <person name="Gurr S.J."/>
            <person name="Heiman D."/>
            <person name="Heitman J."/>
            <person name="Kosti I."/>
            <person name="Rossi A."/>
            <person name="Saif S."/>
            <person name="Samalova M."/>
            <person name="Saunders C.W."/>
            <person name="Shea T."/>
            <person name="Summerbell R.C."/>
            <person name="Xu J."/>
            <person name="Young S."/>
            <person name="Zeng Q."/>
            <person name="Birren B.W."/>
            <person name="Cuomo C.A."/>
            <person name="White T.C."/>
        </authorList>
    </citation>
    <scope>NUCLEOTIDE SEQUENCE [LARGE SCALE GENOMIC DNA]</scope>
    <source>
        <strain evidence="3">ATCC MYA-4604 / CBS 118893</strain>
    </source>
</reference>
<dbReference type="HOGENOM" id="CLU_051376_0_0_1"/>
<name>E4V104_ARTGP</name>
<dbReference type="SUPFAM" id="SSF50494">
    <property type="entry name" value="Trypsin-like serine proteases"/>
    <property type="match status" value="1"/>
</dbReference>
<dbReference type="OrthoDB" id="5361958at2759"/>
<dbReference type="RefSeq" id="XP_003170727.1">
    <property type="nucleotide sequence ID" value="XM_003170679.1"/>
</dbReference>
<dbReference type="eggNOG" id="ENOG502SNJ5">
    <property type="taxonomic scope" value="Eukaryota"/>
</dbReference>
<keyword evidence="3" id="KW-1185">Reference proteome</keyword>
<evidence type="ECO:0000313" key="2">
    <source>
        <dbReference type="EMBL" id="EFR03719.1"/>
    </source>
</evidence>
<dbReference type="InterPro" id="IPR009003">
    <property type="entry name" value="Peptidase_S1_PA"/>
</dbReference>
<accession>E4V104</accession>
<dbReference type="GeneID" id="10025969"/>